<dbReference type="GO" id="GO:0004842">
    <property type="term" value="F:ubiquitin-protein transferase activity"/>
    <property type="evidence" value="ECO:0007669"/>
    <property type="project" value="InterPro"/>
</dbReference>
<feature type="compositionally biased region" description="Low complexity" evidence="1">
    <location>
        <begin position="224"/>
        <end position="234"/>
    </location>
</feature>
<dbReference type="AlphaFoldDB" id="A0AAN9M434"/>
<gene>
    <name evidence="2" type="ORF">VNO77_16431</name>
</gene>
<protein>
    <submittedName>
        <fullName evidence="2">Uncharacterized protein</fullName>
    </submittedName>
</protein>
<feature type="region of interest" description="Disordered" evidence="1">
    <location>
        <begin position="172"/>
        <end position="201"/>
    </location>
</feature>
<dbReference type="EMBL" id="JAYMYQ010000003">
    <property type="protein sequence ID" value="KAK7345819.1"/>
    <property type="molecule type" value="Genomic_DNA"/>
</dbReference>
<dbReference type="Gene3D" id="3.30.40.10">
    <property type="entry name" value="Zinc/RING finger domain, C3HC4 (zinc finger)"/>
    <property type="match status" value="1"/>
</dbReference>
<reference evidence="2 3" key="1">
    <citation type="submission" date="2024-01" db="EMBL/GenBank/DDBJ databases">
        <title>The genomes of 5 underutilized Papilionoideae crops provide insights into root nodulation and disease resistanc.</title>
        <authorList>
            <person name="Jiang F."/>
        </authorList>
    </citation>
    <scope>NUCLEOTIDE SEQUENCE [LARGE SCALE GENOMIC DNA]</scope>
    <source>
        <strain evidence="2">LVBAO_FW01</strain>
        <tissue evidence="2">Leaves</tissue>
    </source>
</reference>
<feature type="region of interest" description="Disordered" evidence="1">
    <location>
        <begin position="217"/>
        <end position="244"/>
    </location>
</feature>
<organism evidence="2 3">
    <name type="scientific">Canavalia gladiata</name>
    <name type="common">Sword bean</name>
    <name type="synonym">Dolichos gladiatus</name>
    <dbReference type="NCBI Taxonomy" id="3824"/>
    <lineage>
        <taxon>Eukaryota</taxon>
        <taxon>Viridiplantae</taxon>
        <taxon>Streptophyta</taxon>
        <taxon>Embryophyta</taxon>
        <taxon>Tracheophyta</taxon>
        <taxon>Spermatophyta</taxon>
        <taxon>Magnoliopsida</taxon>
        <taxon>eudicotyledons</taxon>
        <taxon>Gunneridae</taxon>
        <taxon>Pentapetalae</taxon>
        <taxon>rosids</taxon>
        <taxon>fabids</taxon>
        <taxon>Fabales</taxon>
        <taxon>Fabaceae</taxon>
        <taxon>Papilionoideae</taxon>
        <taxon>50 kb inversion clade</taxon>
        <taxon>NPAAA clade</taxon>
        <taxon>indigoferoid/millettioid clade</taxon>
        <taxon>Phaseoleae</taxon>
        <taxon>Canavalia</taxon>
    </lineage>
</organism>
<comment type="caution">
    <text evidence="2">The sequence shown here is derived from an EMBL/GenBank/DDBJ whole genome shotgun (WGS) entry which is preliminary data.</text>
</comment>
<evidence type="ECO:0000313" key="2">
    <source>
        <dbReference type="EMBL" id="KAK7345819.1"/>
    </source>
</evidence>
<name>A0AAN9M434_CANGL</name>
<dbReference type="InterPro" id="IPR044807">
    <property type="entry name" value="DRIP1-like"/>
</dbReference>
<proteinExistence type="predicted"/>
<accession>A0AAN9M434</accession>
<keyword evidence="3" id="KW-1185">Reference proteome</keyword>
<feature type="region of interest" description="Disordered" evidence="1">
    <location>
        <begin position="308"/>
        <end position="351"/>
    </location>
</feature>
<dbReference type="InterPro" id="IPR013083">
    <property type="entry name" value="Znf_RING/FYVE/PHD"/>
</dbReference>
<dbReference type="Proteomes" id="UP001367508">
    <property type="component" value="Unassembled WGS sequence"/>
</dbReference>
<sequence>MMAMKRLVRVKRDAIEACITCPLCNKLLIEATAISLCLHTSHATLGWQRAHFSTFQQLEMVLLVFIICRPKSIAGLISYICVQFSLAETREPLSLYFCRKCIYDKITDEELENCPVCNIDLGIVPLEKMRPDHSLQDLRNKIFPLNKRKVKAPAAIPSVVLPARRKERSLSSLVVSTPRVSTQSTMTGRRTKPTRKASGLQASSFSIEKLIKKEEELLEDRQDSSSSPDTSNKSAKNAGQVGKNLCKNSQSIYNRRPENGAEPQELWKPLNYLVEAASRSKSFKSNMQASDAKQEPMKVIDNDSQVLKVKSKENKRKSKVEDEKISTDHVSSDTAKTNKLRRVRSKKEPVSAESRISPQAVLDAADSNLLWNASIWFSLVASENQEGNAPLPQIPSSYVRIRNGSIPVSFIQKLLMKKLDLKSEDEVEIKYMGHPVHPSMHVQNLVELWLDTASIGHRIPATIGSSGKDFVMILTYGEIHKQDSFVLKLNGPDQSQKTHNDRLGCAIDMQRFACFVVIWLALPYHSKILEEIAVLNRQTQINLCHNHEIQTWILSRLHCLIFVKA</sequence>
<feature type="compositionally biased region" description="Polar residues" evidence="1">
    <location>
        <begin position="172"/>
        <end position="188"/>
    </location>
</feature>
<dbReference type="PANTHER" id="PTHR46293:SF16">
    <property type="entry name" value="E3 UBIQUITIN PROTEIN LIGASE DRIP1"/>
    <property type="match status" value="1"/>
</dbReference>
<dbReference type="PANTHER" id="PTHR46293">
    <property type="entry name" value="E3 UBIQUITIN PROTEIN LIGASE DRIP1"/>
    <property type="match status" value="1"/>
</dbReference>
<evidence type="ECO:0000313" key="3">
    <source>
        <dbReference type="Proteomes" id="UP001367508"/>
    </source>
</evidence>
<feature type="compositionally biased region" description="Basic and acidic residues" evidence="1">
    <location>
        <begin position="319"/>
        <end position="331"/>
    </location>
</feature>
<evidence type="ECO:0000256" key="1">
    <source>
        <dbReference type="SAM" id="MobiDB-lite"/>
    </source>
</evidence>